<organism evidence="1 2">
    <name type="scientific">Romanomermis culicivorax</name>
    <name type="common">Nematode worm</name>
    <dbReference type="NCBI Taxonomy" id="13658"/>
    <lineage>
        <taxon>Eukaryota</taxon>
        <taxon>Metazoa</taxon>
        <taxon>Ecdysozoa</taxon>
        <taxon>Nematoda</taxon>
        <taxon>Enoplea</taxon>
        <taxon>Dorylaimia</taxon>
        <taxon>Mermithida</taxon>
        <taxon>Mermithoidea</taxon>
        <taxon>Mermithidae</taxon>
        <taxon>Romanomermis</taxon>
    </lineage>
</organism>
<accession>A0A915IPS5</accession>
<sequence>MANWIGGEEQRDPVDPKDLQINALEKKMELLIKANLKLKHLLVFNLSCIFFQPSGSIEMTACISIDCLPNDEANEDLVYSLIASGSNMGDEVAMNLRLSIIDFMWKVHGLHLDTVNQDYIFSPDLNPMFTSLRTNSINALPIDPKMVNMPTMTKSNLHSHPGNMGLNFSTQANLI</sequence>
<dbReference type="WBParaSite" id="nRc.2.0.1.t15987-RA">
    <property type="protein sequence ID" value="nRc.2.0.1.t15987-RA"/>
    <property type="gene ID" value="nRc.2.0.1.g15987"/>
</dbReference>
<evidence type="ECO:0000313" key="1">
    <source>
        <dbReference type="Proteomes" id="UP000887565"/>
    </source>
</evidence>
<dbReference type="AlphaFoldDB" id="A0A915IPS5"/>
<proteinExistence type="predicted"/>
<evidence type="ECO:0000313" key="2">
    <source>
        <dbReference type="WBParaSite" id="nRc.2.0.1.t15987-RA"/>
    </source>
</evidence>
<reference evidence="2" key="1">
    <citation type="submission" date="2022-11" db="UniProtKB">
        <authorList>
            <consortium name="WormBaseParasite"/>
        </authorList>
    </citation>
    <scope>IDENTIFICATION</scope>
</reference>
<dbReference type="Proteomes" id="UP000887565">
    <property type="component" value="Unplaced"/>
</dbReference>
<keyword evidence="1" id="KW-1185">Reference proteome</keyword>
<name>A0A915IPS5_ROMCU</name>
<protein>
    <submittedName>
        <fullName evidence="2">Uncharacterized protein</fullName>
    </submittedName>
</protein>